<dbReference type="EMBL" id="CM004402">
    <property type="protein sequence ID" value="OAY26570.1"/>
    <property type="molecule type" value="Genomic_DNA"/>
</dbReference>
<name>A0A2C9UAX5_MANES</name>
<dbReference type="AlphaFoldDB" id="A0A2C9UAX5"/>
<sequence>MNLDFSPHDSIVDYGRRRCIDGTVDAQLLRVGLATVVAGLLDGCEERDGRRLGFF</sequence>
<protein>
    <submittedName>
        <fullName evidence="1">Uncharacterized protein</fullName>
    </submittedName>
</protein>
<proteinExistence type="predicted"/>
<gene>
    <name evidence="1" type="ORF">MANES_16G057500</name>
</gene>
<reference evidence="1" key="1">
    <citation type="submission" date="2016-02" db="EMBL/GenBank/DDBJ databases">
        <title>WGS assembly of Manihot esculenta.</title>
        <authorList>
            <person name="Bredeson J.V."/>
            <person name="Prochnik S.E."/>
            <person name="Lyons J.B."/>
            <person name="Schmutz J."/>
            <person name="Grimwood J."/>
            <person name="Vrebalov J."/>
            <person name="Bart R.S."/>
            <person name="Amuge T."/>
            <person name="Ferguson M.E."/>
            <person name="Green R."/>
            <person name="Putnam N."/>
            <person name="Stites J."/>
            <person name="Rounsley S."/>
            <person name="Rokhsar D.S."/>
        </authorList>
    </citation>
    <scope>NUCLEOTIDE SEQUENCE [LARGE SCALE GENOMIC DNA]</scope>
    <source>
        <tissue evidence="1">Leaf</tissue>
    </source>
</reference>
<accession>A0A2C9UAX5</accession>
<evidence type="ECO:0000313" key="1">
    <source>
        <dbReference type="EMBL" id="OAY26570.1"/>
    </source>
</evidence>
<organism evidence="1">
    <name type="scientific">Manihot esculenta</name>
    <name type="common">Cassava</name>
    <name type="synonym">Jatropha manihot</name>
    <dbReference type="NCBI Taxonomy" id="3983"/>
    <lineage>
        <taxon>Eukaryota</taxon>
        <taxon>Viridiplantae</taxon>
        <taxon>Streptophyta</taxon>
        <taxon>Embryophyta</taxon>
        <taxon>Tracheophyta</taxon>
        <taxon>Spermatophyta</taxon>
        <taxon>Magnoliopsida</taxon>
        <taxon>eudicotyledons</taxon>
        <taxon>Gunneridae</taxon>
        <taxon>Pentapetalae</taxon>
        <taxon>rosids</taxon>
        <taxon>fabids</taxon>
        <taxon>Malpighiales</taxon>
        <taxon>Euphorbiaceae</taxon>
        <taxon>Crotonoideae</taxon>
        <taxon>Manihoteae</taxon>
        <taxon>Manihot</taxon>
    </lineage>
</organism>